<feature type="active site" evidence="4">
    <location>
        <position position="22"/>
    </location>
</feature>
<dbReference type="PRINTS" id="PR00112">
    <property type="entry name" value="ACYLPHPHTASE"/>
</dbReference>
<feature type="active site" evidence="4">
    <location>
        <position position="40"/>
    </location>
</feature>
<dbReference type="PROSITE" id="PS51160">
    <property type="entry name" value="ACYLPHOSPHATASE_3"/>
    <property type="match status" value="1"/>
</dbReference>
<dbReference type="InterPro" id="IPR017968">
    <property type="entry name" value="Acylphosphatase_CS"/>
</dbReference>
<feature type="domain" description="Acylphosphatase-like" evidence="6">
    <location>
        <begin position="7"/>
        <end position="96"/>
    </location>
</feature>
<protein>
    <recommendedName>
        <fullName evidence="2 4">acylphosphatase</fullName>
        <ecNumber evidence="2 4">3.6.1.7</ecNumber>
    </recommendedName>
</protein>
<dbReference type="PANTHER" id="PTHR47268:SF4">
    <property type="entry name" value="ACYLPHOSPHATASE"/>
    <property type="match status" value="1"/>
</dbReference>
<evidence type="ECO:0000259" key="6">
    <source>
        <dbReference type="PROSITE" id="PS51160"/>
    </source>
</evidence>
<evidence type="ECO:0000256" key="1">
    <source>
        <dbReference type="ARBA" id="ARBA00005614"/>
    </source>
</evidence>
<dbReference type="PROSITE" id="PS00151">
    <property type="entry name" value="ACYLPHOSPHATASE_2"/>
    <property type="match status" value="1"/>
</dbReference>
<dbReference type="InterPro" id="IPR001792">
    <property type="entry name" value="Acylphosphatase-like_dom"/>
</dbReference>
<proteinExistence type="inferred from homology"/>
<gene>
    <name evidence="7" type="primary">acyP</name>
    <name evidence="7" type="ORF">MAGMO_0282</name>
</gene>
<dbReference type="EMBL" id="LO017727">
    <property type="protein sequence ID" value="CRH04495.1"/>
    <property type="molecule type" value="Genomic_DNA"/>
</dbReference>
<dbReference type="Gene3D" id="3.30.70.100">
    <property type="match status" value="1"/>
</dbReference>
<dbReference type="EC" id="3.6.1.7" evidence="2 4"/>
<sequence>MAQSDYCQHLLISGKVQGVWYRDSTRKQAESLGVNGWVRNLDDGRVEALMQGEQRSVEALISWCHDGPARARVDEIVRQACPLDEEEPYEGFEVRR</sequence>
<reference evidence="7" key="1">
    <citation type="submission" date="2015-04" db="EMBL/GenBank/DDBJ databases">
        <authorList>
            <person name="Syromyatnikov M.Y."/>
            <person name="Popov V.N."/>
        </authorList>
    </citation>
    <scope>NUCLEOTIDE SEQUENCE</scope>
    <source>
        <strain evidence="7">MO-1</strain>
    </source>
</reference>
<dbReference type="PANTHER" id="PTHR47268">
    <property type="entry name" value="ACYLPHOSPHATASE"/>
    <property type="match status" value="1"/>
</dbReference>
<dbReference type="AlphaFoldDB" id="A0A1S7LCE6"/>
<dbReference type="InterPro" id="IPR036046">
    <property type="entry name" value="Acylphosphatase-like_dom_sf"/>
</dbReference>
<dbReference type="Pfam" id="PF00708">
    <property type="entry name" value="Acylphosphatase"/>
    <property type="match status" value="1"/>
</dbReference>
<evidence type="ECO:0000256" key="3">
    <source>
        <dbReference type="ARBA" id="ARBA00047645"/>
    </source>
</evidence>
<keyword evidence="4 7" id="KW-0378">Hydrolase</keyword>
<dbReference type="SUPFAM" id="SSF54975">
    <property type="entry name" value="Acylphosphatase/BLUF domain-like"/>
    <property type="match status" value="1"/>
</dbReference>
<evidence type="ECO:0000256" key="5">
    <source>
        <dbReference type="RuleBase" id="RU004168"/>
    </source>
</evidence>
<comment type="similarity">
    <text evidence="1 5">Belongs to the acylphosphatase family.</text>
</comment>
<dbReference type="InterPro" id="IPR020456">
    <property type="entry name" value="Acylphosphatase"/>
</dbReference>
<evidence type="ECO:0000256" key="4">
    <source>
        <dbReference type="PROSITE-ProRule" id="PRU00520"/>
    </source>
</evidence>
<dbReference type="GO" id="GO:0003998">
    <property type="term" value="F:acylphosphatase activity"/>
    <property type="evidence" value="ECO:0007669"/>
    <property type="project" value="UniProtKB-EC"/>
</dbReference>
<evidence type="ECO:0000313" key="7">
    <source>
        <dbReference type="EMBL" id="CRH04495.1"/>
    </source>
</evidence>
<comment type="catalytic activity">
    <reaction evidence="3 4">
        <text>an acyl phosphate + H2O = a carboxylate + phosphate + H(+)</text>
        <dbReference type="Rhea" id="RHEA:14965"/>
        <dbReference type="ChEBI" id="CHEBI:15377"/>
        <dbReference type="ChEBI" id="CHEBI:15378"/>
        <dbReference type="ChEBI" id="CHEBI:29067"/>
        <dbReference type="ChEBI" id="CHEBI:43474"/>
        <dbReference type="ChEBI" id="CHEBI:59918"/>
        <dbReference type="EC" id="3.6.1.7"/>
    </reaction>
</comment>
<name>A0A1S7LCE6_MAGMO</name>
<organism evidence="7">
    <name type="scientific">Magnetococcus massalia (strain MO-1)</name>
    <dbReference type="NCBI Taxonomy" id="451514"/>
    <lineage>
        <taxon>Bacteria</taxon>
        <taxon>Pseudomonadati</taxon>
        <taxon>Pseudomonadota</taxon>
        <taxon>Magnetococcia</taxon>
        <taxon>Magnetococcales</taxon>
        <taxon>Magnetococcaceae</taxon>
        <taxon>Magnetococcus</taxon>
    </lineage>
</organism>
<evidence type="ECO:0000256" key="2">
    <source>
        <dbReference type="ARBA" id="ARBA00012150"/>
    </source>
</evidence>
<accession>A0A1S7LCE6</accession>